<evidence type="ECO:0000256" key="3">
    <source>
        <dbReference type="ARBA" id="ARBA00022475"/>
    </source>
</evidence>
<keyword evidence="5 7" id="KW-1133">Transmembrane helix</keyword>
<dbReference type="Pfam" id="PF10144">
    <property type="entry name" value="SMP_2"/>
    <property type="match status" value="1"/>
</dbReference>
<organism evidence="8 9">
    <name type="scientific">Celerinatantimonas yamalensis</name>
    <dbReference type="NCBI Taxonomy" id="559956"/>
    <lineage>
        <taxon>Bacteria</taxon>
        <taxon>Pseudomonadati</taxon>
        <taxon>Pseudomonadota</taxon>
        <taxon>Gammaproteobacteria</taxon>
        <taxon>Celerinatantimonadaceae</taxon>
        <taxon>Celerinatantimonas</taxon>
    </lineage>
</organism>
<evidence type="ECO:0000256" key="6">
    <source>
        <dbReference type="ARBA" id="ARBA00023136"/>
    </source>
</evidence>
<protein>
    <submittedName>
        <fullName evidence="8">AhpA/YtjB family protein</fullName>
    </submittedName>
</protein>
<dbReference type="RefSeq" id="WP_408623982.1">
    <property type="nucleotide sequence ID" value="NZ_JBEQCT010000005.1"/>
</dbReference>
<evidence type="ECO:0000313" key="9">
    <source>
        <dbReference type="Proteomes" id="UP001629953"/>
    </source>
</evidence>
<evidence type="ECO:0000256" key="4">
    <source>
        <dbReference type="ARBA" id="ARBA00022692"/>
    </source>
</evidence>
<dbReference type="Proteomes" id="UP001629953">
    <property type="component" value="Unassembled WGS sequence"/>
</dbReference>
<proteinExistence type="inferred from homology"/>
<evidence type="ECO:0000313" key="8">
    <source>
        <dbReference type="EMBL" id="MFM2485735.1"/>
    </source>
</evidence>
<reference evidence="8 9" key="1">
    <citation type="journal article" date="2013" name="Int. J. Syst. Evol. Microbiol.">
        <title>Celerinatantimonas yamalensis sp. nov., a cold-adapted diazotrophic bacterium from a cold permafrost brine.</title>
        <authorList>
            <person name="Shcherbakova V."/>
            <person name="Chuvilskaya N."/>
            <person name="Rivkina E."/>
            <person name="Demidov N."/>
            <person name="Uchaeva V."/>
            <person name="Suetin S."/>
            <person name="Suzina N."/>
            <person name="Gilichinsky D."/>
        </authorList>
    </citation>
    <scope>NUCLEOTIDE SEQUENCE [LARGE SCALE GENOMIC DNA]</scope>
    <source>
        <strain evidence="8 9">C7</strain>
    </source>
</reference>
<dbReference type="InterPro" id="IPR019305">
    <property type="entry name" value="Uncharacterised_Smp"/>
</dbReference>
<name>A0ABW9G7R7_9GAMM</name>
<accession>A0ABW9G7R7</accession>
<keyword evidence="4 7" id="KW-0812">Transmembrane</keyword>
<comment type="similarity">
    <text evidence="2">Belongs to the Smp family.</text>
</comment>
<dbReference type="EMBL" id="JBEQCT010000005">
    <property type="protein sequence ID" value="MFM2485735.1"/>
    <property type="molecule type" value="Genomic_DNA"/>
</dbReference>
<evidence type="ECO:0000256" key="5">
    <source>
        <dbReference type="ARBA" id="ARBA00022989"/>
    </source>
</evidence>
<keyword evidence="6 7" id="KW-0472">Membrane</keyword>
<keyword evidence="9" id="KW-1185">Reference proteome</keyword>
<sequence length="213" mass="24499">MLKPPRYFRWLRRIEWLSVLVAVIVAVSMYANLSLRGQALLDNQTEKLARSLTSLAAFNAANYIESNQQIKLKQLTNALVKENFVFDATIYNHQGVTLAKSDHALPLRELLPMSGNSVTPLQGIGRRPYIATIYNRKGDALGYLRITLEESSLLSRASRYVHSAQLSMQLMLLLALWVGFVTARQLSRKRRRLIKITHRRRSIKAQQRLQKRR</sequence>
<evidence type="ECO:0000256" key="2">
    <source>
        <dbReference type="ARBA" id="ARBA00005362"/>
    </source>
</evidence>
<comment type="caution">
    <text evidence="8">The sequence shown here is derived from an EMBL/GenBank/DDBJ whole genome shotgun (WGS) entry which is preliminary data.</text>
</comment>
<keyword evidence="3" id="KW-1003">Cell membrane</keyword>
<evidence type="ECO:0000256" key="1">
    <source>
        <dbReference type="ARBA" id="ARBA00004236"/>
    </source>
</evidence>
<evidence type="ECO:0000256" key="7">
    <source>
        <dbReference type="SAM" id="Phobius"/>
    </source>
</evidence>
<feature type="transmembrane region" description="Helical" evidence="7">
    <location>
        <begin position="166"/>
        <end position="183"/>
    </location>
</feature>
<comment type="subcellular location">
    <subcellularLocation>
        <location evidence="1">Cell membrane</location>
    </subcellularLocation>
</comment>
<gene>
    <name evidence="8" type="ORF">ABUE30_11820</name>
</gene>